<dbReference type="Proteomes" id="UP001589867">
    <property type="component" value="Unassembled WGS sequence"/>
</dbReference>
<sequence length="50" mass="5185">MRHSCALLGGLLIGMLGAAVLAVGTGGYGVGAFGRRTETITRIDCHQQRV</sequence>
<dbReference type="EMBL" id="JBHLUH010000059">
    <property type="protein sequence ID" value="MFC0531384.1"/>
    <property type="molecule type" value="Genomic_DNA"/>
</dbReference>
<protein>
    <submittedName>
        <fullName evidence="1">Uncharacterized protein</fullName>
    </submittedName>
</protein>
<proteinExistence type="predicted"/>
<organism evidence="1 2">
    <name type="scientific">Phytohabitans kaempferiae</name>
    <dbReference type="NCBI Taxonomy" id="1620943"/>
    <lineage>
        <taxon>Bacteria</taxon>
        <taxon>Bacillati</taxon>
        <taxon>Actinomycetota</taxon>
        <taxon>Actinomycetes</taxon>
        <taxon>Micromonosporales</taxon>
        <taxon>Micromonosporaceae</taxon>
    </lineage>
</organism>
<accession>A0ABV6M9X6</accession>
<reference evidence="1 2" key="1">
    <citation type="submission" date="2024-09" db="EMBL/GenBank/DDBJ databases">
        <authorList>
            <person name="Sun Q."/>
            <person name="Mori K."/>
        </authorList>
    </citation>
    <scope>NUCLEOTIDE SEQUENCE [LARGE SCALE GENOMIC DNA]</scope>
    <source>
        <strain evidence="1 2">TBRC 3947</strain>
    </source>
</reference>
<keyword evidence="2" id="KW-1185">Reference proteome</keyword>
<comment type="caution">
    <text evidence="1">The sequence shown here is derived from an EMBL/GenBank/DDBJ whole genome shotgun (WGS) entry which is preliminary data.</text>
</comment>
<name>A0ABV6M9X6_9ACTN</name>
<gene>
    <name evidence="1" type="ORF">ACFFIA_27445</name>
</gene>
<evidence type="ECO:0000313" key="2">
    <source>
        <dbReference type="Proteomes" id="UP001589867"/>
    </source>
</evidence>
<evidence type="ECO:0000313" key="1">
    <source>
        <dbReference type="EMBL" id="MFC0531384.1"/>
    </source>
</evidence>